<feature type="domain" description="Bulb-type lectin" evidence="17">
    <location>
        <begin position="1"/>
        <end position="122"/>
    </location>
</feature>
<dbReference type="InterPro" id="IPR000858">
    <property type="entry name" value="S_locus_glycoprot_dom"/>
</dbReference>
<dbReference type="InterPro" id="IPR017441">
    <property type="entry name" value="Protein_kinase_ATP_BS"/>
</dbReference>
<dbReference type="Pfam" id="PF08276">
    <property type="entry name" value="PAN_2"/>
    <property type="match status" value="1"/>
</dbReference>
<dbReference type="PANTHER" id="PTHR27002:SF150">
    <property type="entry name" value="RECEPTOR-LIKE SERINE_THREONINE-PROTEIN KINASE SD1-8"/>
    <property type="match status" value="1"/>
</dbReference>
<keyword evidence="10" id="KW-1015">Disulfide bond</keyword>
<keyword evidence="8 14" id="KW-0418">Kinase</keyword>
<evidence type="ECO:0000256" key="14">
    <source>
        <dbReference type="PIRNR" id="PIRNR000641"/>
    </source>
</evidence>
<organism evidence="19 20">
    <name type="scientific">Capsella rubella</name>
    <dbReference type="NCBI Taxonomy" id="81985"/>
    <lineage>
        <taxon>Eukaryota</taxon>
        <taxon>Viridiplantae</taxon>
        <taxon>Streptophyta</taxon>
        <taxon>Embryophyta</taxon>
        <taxon>Tracheophyta</taxon>
        <taxon>Spermatophyta</taxon>
        <taxon>Magnoliopsida</taxon>
        <taxon>eudicotyledons</taxon>
        <taxon>Gunneridae</taxon>
        <taxon>Pentapetalae</taxon>
        <taxon>rosids</taxon>
        <taxon>malvids</taxon>
        <taxon>Brassicales</taxon>
        <taxon>Brassicaceae</taxon>
        <taxon>Camelineae</taxon>
        <taxon>Capsella</taxon>
    </lineage>
</organism>
<feature type="domain" description="Apple" evidence="18">
    <location>
        <begin position="292"/>
        <end position="374"/>
    </location>
</feature>
<keyword evidence="7 14" id="KW-0547">Nucleotide-binding</keyword>
<dbReference type="InterPro" id="IPR011009">
    <property type="entry name" value="Kinase-like_dom_sf"/>
</dbReference>
<dbReference type="GO" id="GO:0005524">
    <property type="term" value="F:ATP binding"/>
    <property type="evidence" value="ECO:0007669"/>
    <property type="project" value="UniProtKB-UniRule"/>
</dbReference>
<keyword evidence="11" id="KW-0325">Glycoprotein</keyword>
<dbReference type="PIRSF" id="PIRSF000641">
    <property type="entry name" value="SRK"/>
    <property type="match status" value="1"/>
</dbReference>
<evidence type="ECO:0000313" key="19">
    <source>
        <dbReference type="EMBL" id="EOA12977.1"/>
    </source>
</evidence>
<dbReference type="InterPro" id="IPR000719">
    <property type="entry name" value="Prot_kinase_dom"/>
</dbReference>
<dbReference type="GO" id="GO:0005886">
    <property type="term" value="C:plasma membrane"/>
    <property type="evidence" value="ECO:0007669"/>
    <property type="project" value="UniProtKB-SubCell"/>
</dbReference>
<keyword evidence="2" id="KW-0472">Membrane</keyword>
<evidence type="ECO:0000259" key="16">
    <source>
        <dbReference type="PROSITE" id="PS50011"/>
    </source>
</evidence>
<evidence type="ECO:0000256" key="1">
    <source>
        <dbReference type="ARBA" id="ARBA00004251"/>
    </source>
</evidence>
<dbReference type="InterPro" id="IPR008271">
    <property type="entry name" value="Ser/Thr_kinase_AS"/>
</dbReference>
<evidence type="ECO:0000256" key="7">
    <source>
        <dbReference type="ARBA" id="ARBA00022741"/>
    </source>
</evidence>
<evidence type="ECO:0000256" key="15">
    <source>
        <dbReference type="PROSITE-ProRule" id="PRU10141"/>
    </source>
</evidence>
<dbReference type="Gene3D" id="1.10.510.10">
    <property type="entry name" value="Transferase(Phosphotransferase) domain 1"/>
    <property type="match status" value="1"/>
</dbReference>
<gene>
    <name evidence="19" type="ORF">CARUB_v10025960mg</name>
</gene>
<dbReference type="SUPFAM" id="SSF51110">
    <property type="entry name" value="alpha-D-mannose-specific plant lectins"/>
    <property type="match status" value="1"/>
</dbReference>
<dbReference type="InterPro" id="IPR003609">
    <property type="entry name" value="Pan_app"/>
</dbReference>
<feature type="binding site" evidence="15">
    <location>
        <position position="440"/>
    </location>
    <ligand>
        <name>ATP</name>
        <dbReference type="ChEBI" id="CHEBI:30616"/>
    </ligand>
</feature>
<dbReference type="Gene3D" id="3.30.200.20">
    <property type="entry name" value="Phosphorylase Kinase, domain 1"/>
    <property type="match status" value="1"/>
</dbReference>
<dbReference type="PROSITE" id="PS50011">
    <property type="entry name" value="PROTEIN_KINASE_DOM"/>
    <property type="match status" value="1"/>
</dbReference>
<dbReference type="Gene3D" id="2.90.10.10">
    <property type="entry name" value="Bulb-type lectin domain"/>
    <property type="match status" value="1"/>
</dbReference>
<keyword evidence="4 14" id="KW-0808">Transferase</keyword>
<dbReference type="eggNOG" id="ENOG502QS2H">
    <property type="taxonomic scope" value="Eukaryota"/>
</dbReference>
<dbReference type="PROSITE" id="PS50927">
    <property type="entry name" value="BULB_LECTIN"/>
    <property type="match status" value="1"/>
</dbReference>
<feature type="domain" description="Protein kinase" evidence="16">
    <location>
        <begin position="412"/>
        <end position="693"/>
    </location>
</feature>
<keyword evidence="20" id="KW-1185">Reference proteome</keyword>
<proteinExistence type="inferred from homology"/>
<dbReference type="PANTHER" id="PTHR27002">
    <property type="entry name" value="RECEPTOR-LIKE SERINE/THREONINE-PROTEIN KINASE SD1-8"/>
    <property type="match status" value="1"/>
</dbReference>
<dbReference type="AlphaFoldDB" id="R0EV33"/>
<dbReference type="FunFam" id="3.30.200.20:FF:000466">
    <property type="entry name" value="Putative LRR receptor-like serine/threonine-protein kinase"/>
    <property type="match status" value="1"/>
</dbReference>
<dbReference type="InterPro" id="IPR024171">
    <property type="entry name" value="SRK-like_kinase"/>
</dbReference>
<dbReference type="GO" id="GO:0004674">
    <property type="term" value="F:protein serine/threonine kinase activity"/>
    <property type="evidence" value="ECO:0007669"/>
    <property type="project" value="UniProtKB-KW"/>
</dbReference>
<dbReference type="CDD" id="cd14066">
    <property type="entry name" value="STKc_IRAK"/>
    <property type="match status" value="1"/>
</dbReference>
<dbReference type="SUPFAM" id="SSF56112">
    <property type="entry name" value="Protein kinase-like (PK-like)"/>
    <property type="match status" value="1"/>
</dbReference>
<keyword evidence="9 14" id="KW-0067">ATP-binding</keyword>
<dbReference type="GO" id="GO:0106310">
    <property type="term" value="F:protein serine kinase activity"/>
    <property type="evidence" value="ECO:0007669"/>
    <property type="project" value="RHEA"/>
</dbReference>
<keyword evidence="6" id="KW-0430">Lectin</keyword>
<dbReference type="PROSITE" id="PS00108">
    <property type="entry name" value="PROTEIN_KINASE_ST"/>
    <property type="match status" value="1"/>
</dbReference>
<comment type="catalytic activity">
    <reaction evidence="13 14">
        <text>L-seryl-[protein] + ATP = O-phospho-L-seryl-[protein] + ADP + H(+)</text>
        <dbReference type="Rhea" id="RHEA:17989"/>
        <dbReference type="Rhea" id="RHEA-COMP:9863"/>
        <dbReference type="Rhea" id="RHEA-COMP:11604"/>
        <dbReference type="ChEBI" id="CHEBI:15378"/>
        <dbReference type="ChEBI" id="CHEBI:29999"/>
        <dbReference type="ChEBI" id="CHEBI:30616"/>
        <dbReference type="ChEBI" id="CHEBI:83421"/>
        <dbReference type="ChEBI" id="CHEBI:456216"/>
        <dbReference type="EC" id="2.7.11.1"/>
    </reaction>
</comment>
<evidence type="ECO:0000256" key="11">
    <source>
        <dbReference type="ARBA" id="ARBA00023180"/>
    </source>
</evidence>
<evidence type="ECO:0000259" key="17">
    <source>
        <dbReference type="PROSITE" id="PS50927"/>
    </source>
</evidence>
<evidence type="ECO:0000256" key="6">
    <source>
        <dbReference type="ARBA" id="ARBA00022734"/>
    </source>
</evidence>
<dbReference type="SMART" id="SM00220">
    <property type="entry name" value="S_TKc"/>
    <property type="match status" value="1"/>
</dbReference>
<dbReference type="Pfam" id="PF00954">
    <property type="entry name" value="S_locus_glycop"/>
    <property type="match status" value="1"/>
</dbReference>
<comment type="catalytic activity">
    <reaction evidence="12 14">
        <text>L-threonyl-[protein] + ATP = O-phospho-L-threonyl-[protein] + ADP + H(+)</text>
        <dbReference type="Rhea" id="RHEA:46608"/>
        <dbReference type="Rhea" id="RHEA-COMP:11060"/>
        <dbReference type="Rhea" id="RHEA-COMP:11605"/>
        <dbReference type="ChEBI" id="CHEBI:15378"/>
        <dbReference type="ChEBI" id="CHEBI:30013"/>
        <dbReference type="ChEBI" id="CHEBI:30616"/>
        <dbReference type="ChEBI" id="CHEBI:61977"/>
        <dbReference type="ChEBI" id="CHEBI:456216"/>
        <dbReference type="EC" id="2.7.11.1"/>
    </reaction>
</comment>
<keyword evidence="2" id="KW-1003">Cell membrane</keyword>
<reference evidence="20" key="1">
    <citation type="journal article" date="2013" name="Nat. Genet.">
        <title>The Capsella rubella genome and the genomic consequences of rapid mating system evolution.</title>
        <authorList>
            <person name="Slotte T."/>
            <person name="Hazzouri K.M."/>
            <person name="Agren J.A."/>
            <person name="Koenig D."/>
            <person name="Maumus F."/>
            <person name="Guo Y.L."/>
            <person name="Steige K."/>
            <person name="Platts A.E."/>
            <person name="Escobar J.S."/>
            <person name="Newman L.K."/>
            <person name="Wang W."/>
            <person name="Mandakova T."/>
            <person name="Vello E."/>
            <person name="Smith L.M."/>
            <person name="Henz S.R."/>
            <person name="Steffen J."/>
            <person name="Takuno S."/>
            <person name="Brandvain Y."/>
            <person name="Coop G."/>
            <person name="Andolfatto P."/>
            <person name="Hu T.T."/>
            <person name="Blanchette M."/>
            <person name="Clark R.M."/>
            <person name="Quesneville H."/>
            <person name="Nordborg M."/>
            <person name="Gaut B.S."/>
            <person name="Lysak M.A."/>
            <person name="Jenkins J."/>
            <person name="Grimwood J."/>
            <person name="Chapman J."/>
            <person name="Prochnik S."/>
            <person name="Shu S."/>
            <person name="Rokhsar D."/>
            <person name="Schmutz J."/>
            <person name="Weigel D."/>
            <person name="Wright S.I."/>
        </authorList>
    </citation>
    <scope>NUCLEOTIDE SEQUENCE [LARGE SCALE GENOMIC DNA]</scope>
    <source>
        <strain evidence="20">cv. Monte Gargano</strain>
    </source>
</reference>
<dbReference type="InterPro" id="IPR001480">
    <property type="entry name" value="Bulb-type_lectin_dom"/>
</dbReference>
<evidence type="ECO:0000256" key="8">
    <source>
        <dbReference type="ARBA" id="ARBA00022777"/>
    </source>
</evidence>
<dbReference type="GO" id="GO:0048544">
    <property type="term" value="P:recognition of pollen"/>
    <property type="evidence" value="ECO:0007669"/>
    <property type="project" value="InterPro"/>
</dbReference>
<dbReference type="EC" id="2.7.11.1" evidence="14"/>
<evidence type="ECO:0000256" key="13">
    <source>
        <dbReference type="ARBA" id="ARBA00048679"/>
    </source>
</evidence>
<evidence type="ECO:0000256" key="9">
    <source>
        <dbReference type="ARBA" id="ARBA00022840"/>
    </source>
</evidence>
<dbReference type="SMART" id="SM00473">
    <property type="entry name" value="PAN_AP"/>
    <property type="match status" value="1"/>
</dbReference>
<comment type="subcellular location">
    <subcellularLocation>
        <location evidence="1">Cell membrane</location>
        <topology evidence="1">Single-pass type I membrane protein</topology>
    </subcellularLocation>
</comment>
<keyword evidence="3 14" id="KW-0723">Serine/threonine-protein kinase</keyword>
<evidence type="ECO:0000256" key="5">
    <source>
        <dbReference type="ARBA" id="ARBA00022729"/>
    </source>
</evidence>
<dbReference type="CDD" id="cd01098">
    <property type="entry name" value="PAN_AP_plant"/>
    <property type="match status" value="1"/>
</dbReference>
<dbReference type="Pfam" id="PF01453">
    <property type="entry name" value="B_lectin"/>
    <property type="match status" value="1"/>
</dbReference>
<evidence type="ECO:0000256" key="12">
    <source>
        <dbReference type="ARBA" id="ARBA00047899"/>
    </source>
</evidence>
<evidence type="ECO:0000256" key="3">
    <source>
        <dbReference type="ARBA" id="ARBA00022527"/>
    </source>
</evidence>
<evidence type="ECO:0000256" key="2">
    <source>
        <dbReference type="ARBA" id="ARBA00022475"/>
    </source>
</evidence>
<name>R0EV33_9BRAS</name>
<keyword evidence="5" id="KW-0732">Signal</keyword>
<dbReference type="EMBL" id="KB870812">
    <property type="protein sequence ID" value="EOA12977.1"/>
    <property type="molecule type" value="Genomic_DNA"/>
</dbReference>
<evidence type="ECO:0000256" key="4">
    <source>
        <dbReference type="ARBA" id="ARBA00022679"/>
    </source>
</evidence>
<sequence length="728" mass="81384">MNLGEDKGTIVSPGKIFELGLFKGTTSVPYIDRWYLGIWYKRFPEAVVWVANRDNHLHNSTATLIFSSSSSTLKLVDQSGGVVWTSQLRNRINNQRIVPELLDNGNFVFREQLAAGFLWESFDSPTDTLLPGMKLGWDRRTNVNTTSLRSWKSLYDPSYGDYKFQVEIWELSQGFIWKNEDMYLQSRIGLSNHDRIFNITESSEEATCTLAMSSNASLHSALRMTFTGSLQLFVERNLVWSIPFDQCDVYDACGFNSYCAISSSKLHCICLPGFHQLPDSKTGCVRRSQLSCPERVDFTLMNNMKLPSTEGTIVDSRAGIEECRARCATNCTCTAFASTDIRNGESGCVMWNGDLVDVRSESSNRGQDLYVKHAVPDLVSKETNQDLIIKRDEDWGSKVIDFEVIAAATNNFSDNNKLGKGGFGIVYKGQLSHGQEIAVKRLSEMTPKGVEGFAIETKLIAMLQHTNLVRLVGFCSNADEKILVYEFLENSSLDRYLFDTTRGSLLNWEYRMKITLGIVRGLVYLHHDSRFRIIHLDLKPANVLLDKDMSPKISDFGMAKILGGDETEAHVTTVKGTFSGYIAPEYRNDGTISVKSDVFSFGVMVLEIVSGKRNIDFLNLDDGSTLLSYIWQRWSEGNGLEIVDPAIKDSSSSVFPQVLRCIQIGLLCVQPLPEDRPTMSAVGLMLAREAEVIPLPRSPVEIGSSSRGGQEESVSGTVPDITMFIECR</sequence>
<evidence type="ECO:0000313" key="20">
    <source>
        <dbReference type="Proteomes" id="UP000029121"/>
    </source>
</evidence>
<accession>R0EV33</accession>
<dbReference type="PROSITE" id="PS00107">
    <property type="entry name" value="PROTEIN_KINASE_ATP"/>
    <property type="match status" value="1"/>
</dbReference>
<dbReference type="SMART" id="SM00108">
    <property type="entry name" value="B_lectin"/>
    <property type="match status" value="1"/>
</dbReference>
<dbReference type="Proteomes" id="UP000029121">
    <property type="component" value="Unassembled WGS sequence"/>
</dbReference>
<comment type="similarity">
    <text evidence="14">Belongs to the protein kinase superfamily. Ser/Thr protein kinase family.</text>
</comment>
<dbReference type="CDD" id="cd00028">
    <property type="entry name" value="B_lectin"/>
    <property type="match status" value="1"/>
</dbReference>
<dbReference type="PROSITE" id="PS50948">
    <property type="entry name" value="PAN"/>
    <property type="match status" value="1"/>
</dbReference>
<dbReference type="FunFam" id="1.10.510.10:FF:000060">
    <property type="entry name" value="G-type lectin S-receptor-like serine/threonine-protein kinase"/>
    <property type="match status" value="1"/>
</dbReference>
<dbReference type="GO" id="GO:0030246">
    <property type="term" value="F:carbohydrate binding"/>
    <property type="evidence" value="ECO:0007669"/>
    <property type="project" value="UniProtKB-KW"/>
</dbReference>
<evidence type="ECO:0000256" key="10">
    <source>
        <dbReference type="ARBA" id="ARBA00023157"/>
    </source>
</evidence>
<dbReference type="InterPro" id="IPR036426">
    <property type="entry name" value="Bulb-type_lectin_dom_sf"/>
</dbReference>
<protein>
    <recommendedName>
        <fullName evidence="14">Receptor-like serine/threonine-protein kinase</fullName>
        <ecNumber evidence="14">2.7.11.1</ecNumber>
    </recommendedName>
</protein>
<dbReference type="Pfam" id="PF00069">
    <property type="entry name" value="Pkinase"/>
    <property type="match status" value="1"/>
</dbReference>
<evidence type="ECO:0000259" key="18">
    <source>
        <dbReference type="PROSITE" id="PS50948"/>
    </source>
</evidence>